<reference evidence="4" key="1">
    <citation type="submission" date="2020-04" db="EMBL/GenBank/DDBJ databases">
        <authorList>
            <person name="Alioto T."/>
            <person name="Alioto T."/>
            <person name="Gomez Garrido J."/>
        </authorList>
    </citation>
    <scope>NUCLEOTIDE SEQUENCE</scope>
    <source>
        <strain evidence="4">A484AB</strain>
    </source>
</reference>
<dbReference type="PANTHER" id="PTHR47331:SF2">
    <property type="match status" value="1"/>
</dbReference>
<dbReference type="Proteomes" id="UP001152795">
    <property type="component" value="Unassembled WGS sequence"/>
</dbReference>
<proteinExistence type="predicted"/>
<dbReference type="InterPro" id="IPR040676">
    <property type="entry name" value="DUF5641"/>
</dbReference>
<dbReference type="InterPro" id="IPR012337">
    <property type="entry name" value="RNaseH-like_sf"/>
</dbReference>
<feature type="compositionally biased region" description="Polar residues" evidence="1">
    <location>
        <begin position="7"/>
        <end position="24"/>
    </location>
</feature>
<dbReference type="Pfam" id="PF17921">
    <property type="entry name" value="Integrase_H2C2"/>
    <property type="match status" value="1"/>
</dbReference>
<dbReference type="Gene3D" id="3.30.420.10">
    <property type="entry name" value="Ribonuclease H-like superfamily/Ribonuclease H"/>
    <property type="match status" value="1"/>
</dbReference>
<name>A0A7D9DN43_PARCT</name>
<feature type="domain" description="DUF5641" evidence="3">
    <location>
        <begin position="470"/>
        <end position="553"/>
    </location>
</feature>
<sequence length="585" mass="66978">MARADSNKSQQLVQEEQSSYTGSTLGPPLPASDDKQKILGILWDSYEDNLIIDIKDVADLAQMVQATKRKSPAKENINNDVVPEECRIEMKVKDQRALDKETLSTMIVHGSKNSISNVINCKDYSILGRLLRVTAVVLKFIKLLKSRVKQEDPPTNSEVTSTDIELARVLWIKELQEEMKLNENFKSWNRDLGLFTDENGTVRCKGRLSNSNLPYSAKYPILLDTAHYLTTLIVRDCHELVMHGGVKATLTKLRSKFWLVCGRNFVRKLLFNCVTCKKQDGRAYKALNSSPLPEFRVKEAPPFTYVGLDYVGPLYVKSTNDLDQKAWICLITCCVSRAAASKELMTLMRDPQVKKYFLQQRMQWSFNLEKAPWWGGFFERLVGSLKRCLKKTIGKARLSYDKLVTAVTEAESILNSRPLSYVSSEDVEEPLTPAHLLSGRRILSLPDRHQENPEDEDFQVDLSTNDLNKRVRYLNDIIEHFWRRWRNEYLVELRNAHKSPKKTVEKSSVEVGDIVLVHDENHPRSFRRIGRIKELVNSTADGKSRARGAVVQAMSKKGKVTTLRRPLQLLYPMEINCKLAKVLYN</sequence>
<evidence type="ECO:0000313" key="5">
    <source>
        <dbReference type="Proteomes" id="UP001152795"/>
    </source>
</evidence>
<keyword evidence="5" id="KW-1185">Reference proteome</keyword>
<comment type="caution">
    <text evidence="4">The sequence shown here is derived from an EMBL/GenBank/DDBJ whole genome shotgun (WGS) entry which is preliminary data.</text>
</comment>
<evidence type="ECO:0000313" key="4">
    <source>
        <dbReference type="EMBL" id="CAB3989653.1"/>
    </source>
</evidence>
<dbReference type="InterPro" id="IPR041588">
    <property type="entry name" value="Integrase_H2C2"/>
</dbReference>
<protein>
    <submittedName>
        <fullName evidence="4">Tetratricopeptide repeat 28</fullName>
    </submittedName>
</protein>
<feature type="domain" description="Integrase zinc-binding" evidence="2">
    <location>
        <begin position="229"/>
        <end position="279"/>
    </location>
</feature>
<dbReference type="PANTHER" id="PTHR47331">
    <property type="entry name" value="PHD-TYPE DOMAIN-CONTAINING PROTEIN"/>
    <property type="match status" value="1"/>
</dbReference>
<evidence type="ECO:0000259" key="3">
    <source>
        <dbReference type="Pfam" id="PF18701"/>
    </source>
</evidence>
<dbReference type="AlphaFoldDB" id="A0A7D9DN43"/>
<dbReference type="SUPFAM" id="SSF53098">
    <property type="entry name" value="Ribonuclease H-like"/>
    <property type="match status" value="1"/>
</dbReference>
<organism evidence="4 5">
    <name type="scientific">Paramuricea clavata</name>
    <name type="common">Red gorgonian</name>
    <name type="synonym">Violescent sea-whip</name>
    <dbReference type="NCBI Taxonomy" id="317549"/>
    <lineage>
        <taxon>Eukaryota</taxon>
        <taxon>Metazoa</taxon>
        <taxon>Cnidaria</taxon>
        <taxon>Anthozoa</taxon>
        <taxon>Octocorallia</taxon>
        <taxon>Malacalcyonacea</taxon>
        <taxon>Plexauridae</taxon>
        <taxon>Paramuricea</taxon>
    </lineage>
</organism>
<accession>A0A7D9DN43</accession>
<evidence type="ECO:0000256" key="1">
    <source>
        <dbReference type="SAM" id="MobiDB-lite"/>
    </source>
</evidence>
<dbReference type="EMBL" id="CACRXK020001528">
    <property type="protein sequence ID" value="CAB3989653.1"/>
    <property type="molecule type" value="Genomic_DNA"/>
</dbReference>
<dbReference type="Pfam" id="PF18701">
    <property type="entry name" value="DUF5641"/>
    <property type="match status" value="1"/>
</dbReference>
<dbReference type="InterPro" id="IPR036397">
    <property type="entry name" value="RNaseH_sf"/>
</dbReference>
<dbReference type="OrthoDB" id="5985905at2759"/>
<gene>
    <name evidence="4" type="ORF">PACLA_8A072746</name>
</gene>
<evidence type="ECO:0000259" key="2">
    <source>
        <dbReference type="Pfam" id="PF17921"/>
    </source>
</evidence>
<feature type="region of interest" description="Disordered" evidence="1">
    <location>
        <begin position="1"/>
        <end position="31"/>
    </location>
</feature>
<dbReference type="GO" id="GO:0003676">
    <property type="term" value="F:nucleic acid binding"/>
    <property type="evidence" value="ECO:0007669"/>
    <property type="project" value="InterPro"/>
</dbReference>